<gene>
    <name evidence="6" type="ORF">VKT23_002818</name>
</gene>
<dbReference type="SUPFAM" id="SSF110857">
    <property type="entry name" value="Gamma-glutamyl cyclotransferase-like"/>
    <property type="match status" value="1"/>
</dbReference>
<accession>A0ABR1K124</accession>
<sequence>MSTPRPLFVYGTLCAMPLLAWALTGDATQTSIVRPLAQNATVKGYARFTVRGKDYPAVIKHNQDSIVDGFLLRLQTKSQRRKLDDFEGEAYTVTPVSVMVKSESGDTVEIVDADMYVWAGETDAVSSEAWVLQDFIRDRLDDWIELFGGMELVGDDDT</sequence>
<dbReference type="EMBL" id="JBANRG010000003">
    <property type="protein sequence ID" value="KAK7468304.1"/>
    <property type="molecule type" value="Genomic_DNA"/>
</dbReference>
<dbReference type="InterPro" id="IPR009288">
    <property type="entry name" value="AIG2-like_dom"/>
</dbReference>
<evidence type="ECO:0000313" key="7">
    <source>
        <dbReference type="Proteomes" id="UP001498398"/>
    </source>
</evidence>
<feature type="domain" description="Gamma-glutamylcyclotransferase AIG2-like" evidence="5">
    <location>
        <begin position="7"/>
        <end position="130"/>
    </location>
</feature>
<dbReference type="Gene3D" id="3.10.490.10">
    <property type="entry name" value="Gamma-glutamyl cyclotransferase-like"/>
    <property type="match status" value="1"/>
</dbReference>
<dbReference type="InterPro" id="IPR045038">
    <property type="entry name" value="AIG2-like"/>
</dbReference>
<dbReference type="Proteomes" id="UP001498398">
    <property type="component" value="Unassembled WGS sequence"/>
</dbReference>
<comment type="similarity">
    <text evidence="1">Belongs to the gamma-glutamylcyclotransferase family.</text>
</comment>
<comment type="caution">
    <text evidence="6">The sequence shown here is derived from an EMBL/GenBank/DDBJ whole genome shotgun (WGS) entry which is preliminary data.</text>
</comment>
<feature type="chain" id="PRO_5045790370" description="Putative gamma-glutamylcyclotransferase" evidence="4">
    <location>
        <begin position="23"/>
        <end position="158"/>
    </location>
</feature>
<protein>
    <recommendedName>
        <fullName evidence="3">Putative gamma-glutamylcyclotransferase</fullName>
    </recommendedName>
</protein>
<keyword evidence="7" id="KW-1185">Reference proteome</keyword>
<evidence type="ECO:0000313" key="6">
    <source>
        <dbReference type="EMBL" id="KAK7468304.1"/>
    </source>
</evidence>
<dbReference type="CDD" id="cd06661">
    <property type="entry name" value="GGCT_like"/>
    <property type="match status" value="1"/>
</dbReference>
<dbReference type="InterPro" id="IPR013024">
    <property type="entry name" value="GGCT-like"/>
</dbReference>
<dbReference type="PANTHER" id="PTHR31544">
    <property type="entry name" value="AIG2-LIKE PROTEIN D"/>
    <property type="match status" value="1"/>
</dbReference>
<evidence type="ECO:0000256" key="1">
    <source>
        <dbReference type="ARBA" id="ARBA00008861"/>
    </source>
</evidence>
<feature type="signal peptide" evidence="4">
    <location>
        <begin position="1"/>
        <end position="22"/>
    </location>
</feature>
<keyword evidence="2" id="KW-0808">Transferase</keyword>
<evidence type="ECO:0000256" key="3">
    <source>
        <dbReference type="ARBA" id="ARBA00030602"/>
    </source>
</evidence>
<dbReference type="Pfam" id="PF06094">
    <property type="entry name" value="GGACT"/>
    <property type="match status" value="1"/>
</dbReference>
<name>A0ABR1K124_9AGAR</name>
<dbReference type="InterPro" id="IPR036568">
    <property type="entry name" value="GGCT-like_sf"/>
</dbReference>
<organism evidence="6 7">
    <name type="scientific">Marasmiellus scandens</name>
    <dbReference type="NCBI Taxonomy" id="2682957"/>
    <lineage>
        <taxon>Eukaryota</taxon>
        <taxon>Fungi</taxon>
        <taxon>Dikarya</taxon>
        <taxon>Basidiomycota</taxon>
        <taxon>Agaricomycotina</taxon>
        <taxon>Agaricomycetes</taxon>
        <taxon>Agaricomycetidae</taxon>
        <taxon>Agaricales</taxon>
        <taxon>Marasmiineae</taxon>
        <taxon>Omphalotaceae</taxon>
        <taxon>Marasmiellus</taxon>
    </lineage>
</organism>
<dbReference type="PANTHER" id="PTHR31544:SF2">
    <property type="entry name" value="AIG2-LIKE PROTEIN D"/>
    <property type="match status" value="1"/>
</dbReference>
<reference evidence="6 7" key="1">
    <citation type="submission" date="2024-01" db="EMBL/GenBank/DDBJ databases">
        <title>A draft genome for the cacao thread blight pathogen Marasmiellus scandens.</title>
        <authorList>
            <person name="Baruah I.K."/>
            <person name="Leung J."/>
            <person name="Bukari Y."/>
            <person name="Amoako-Attah I."/>
            <person name="Meinhardt L.W."/>
            <person name="Bailey B.A."/>
            <person name="Cohen S.P."/>
        </authorList>
    </citation>
    <scope>NUCLEOTIDE SEQUENCE [LARGE SCALE GENOMIC DNA]</scope>
    <source>
        <strain evidence="6 7">GH-19</strain>
    </source>
</reference>
<evidence type="ECO:0000256" key="2">
    <source>
        <dbReference type="ARBA" id="ARBA00022679"/>
    </source>
</evidence>
<proteinExistence type="inferred from homology"/>
<evidence type="ECO:0000259" key="5">
    <source>
        <dbReference type="Pfam" id="PF06094"/>
    </source>
</evidence>
<evidence type="ECO:0000256" key="4">
    <source>
        <dbReference type="SAM" id="SignalP"/>
    </source>
</evidence>
<keyword evidence="4" id="KW-0732">Signal</keyword>